<evidence type="ECO:0000256" key="3">
    <source>
        <dbReference type="ARBA" id="ARBA00022630"/>
    </source>
</evidence>
<dbReference type="InterPro" id="IPR036318">
    <property type="entry name" value="FAD-bd_PCMH-like_sf"/>
</dbReference>
<dbReference type="InterPro" id="IPR051264">
    <property type="entry name" value="FAD-oxidored/transferase_4"/>
</dbReference>
<dbReference type="InterPro" id="IPR016169">
    <property type="entry name" value="FAD-bd_PCMH_sub2"/>
</dbReference>
<dbReference type="PANTHER" id="PTHR43716">
    <property type="entry name" value="D-2-HYDROXYGLUTARATE DEHYDROGENASE, MITOCHONDRIAL"/>
    <property type="match status" value="1"/>
</dbReference>
<keyword evidence="8" id="KW-1185">Reference proteome</keyword>
<comment type="similarity">
    <text evidence="2">Belongs to the FAD-binding oxidoreductase/transferase type 4 family.</text>
</comment>
<dbReference type="SUPFAM" id="SSF55103">
    <property type="entry name" value="FAD-linked oxidases, C-terminal domain"/>
    <property type="match status" value="1"/>
</dbReference>
<dbReference type="SUPFAM" id="SSF56176">
    <property type="entry name" value="FAD-binding/transporter-associated domain-like"/>
    <property type="match status" value="1"/>
</dbReference>
<proteinExistence type="inferred from homology"/>
<dbReference type="Gene3D" id="3.30.70.2740">
    <property type="match status" value="1"/>
</dbReference>
<dbReference type="Gene3D" id="3.30.70.2190">
    <property type="match status" value="1"/>
</dbReference>
<evidence type="ECO:0000256" key="5">
    <source>
        <dbReference type="ARBA" id="ARBA00023002"/>
    </source>
</evidence>
<dbReference type="EMBL" id="MDET01000017">
    <property type="protein sequence ID" value="OQM75311.1"/>
    <property type="molecule type" value="Genomic_DNA"/>
</dbReference>
<dbReference type="GO" id="GO:0071949">
    <property type="term" value="F:FAD binding"/>
    <property type="evidence" value="ECO:0007669"/>
    <property type="project" value="InterPro"/>
</dbReference>
<dbReference type="GO" id="GO:0022904">
    <property type="term" value="P:respiratory electron transport chain"/>
    <property type="evidence" value="ECO:0007669"/>
    <property type="project" value="TreeGrafter"/>
</dbReference>
<dbReference type="InterPro" id="IPR016167">
    <property type="entry name" value="FAD-bd_PCMH_sub1"/>
</dbReference>
<dbReference type="InterPro" id="IPR006094">
    <property type="entry name" value="Oxid_FAD_bind_N"/>
</dbReference>
<dbReference type="Pfam" id="PF01565">
    <property type="entry name" value="FAD_binding_4"/>
    <property type="match status" value="1"/>
</dbReference>
<keyword evidence="5" id="KW-0560">Oxidoreductase</keyword>
<evidence type="ECO:0000256" key="4">
    <source>
        <dbReference type="ARBA" id="ARBA00022827"/>
    </source>
</evidence>
<dbReference type="GO" id="GO:0016491">
    <property type="term" value="F:oxidoreductase activity"/>
    <property type="evidence" value="ECO:0007669"/>
    <property type="project" value="UniProtKB-KW"/>
</dbReference>
<dbReference type="PROSITE" id="PS51387">
    <property type="entry name" value="FAD_PCMH"/>
    <property type="match status" value="1"/>
</dbReference>
<organism evidence="7 8">
    <name type="scientific">Manganibacter manganicus</name>
    <dbReference type="NCBI Taxonomy" id="1873176"/>
    <lineage>
        <taxon>Bacteria</taxon>
        <taxon>Pseudomonadati</taxon>
        <taxon>Pseudomonadota</taxon>
        <taxon>Alphaproteobacteria</taxon>
        <taxon>Hyphomicrobiales</taxon>
        <taxon>Phyllobacteriaceae</taxon>
        <taxon>Manganibacter</taxon>
    </lineage>
</organism>
<evidence type="ECO:0000313" key="8">
    <source>
        <dbReference type="Proteomes" id="UP000191905"/>
    </source>
</evidence>
<dbReference type="STRING" id="1873176.BFN67_18635"/>
<dbReference type="Gene3D" id="3.30.43.10">
    <property type="entry name" value="Uridine Diphospho-n-acetylenolpyruvylglucosamine Reductase, domain 2"/>
    <property type="match status" value="1"/>
</dbReference>
<gene>
    <name evidence="7" type="ORF">BFN67_18635</name>
</gene>
<sequence>MHSQALLIEELRRITGGATVWSRAELGARDPGFDDRNFGAAALVRPRDTAGVAALVGFYAASGIELVPQGGRTGLAGGAATTREQIICDLGAMDRIEEIDPLARVAIVQAGTPLAVLQEAARAYGLDPGIDLAARGSCSIGGMISTNAGGIMAFRNGTMRHRLLGLEAVLPDGRVFGDLTRVLKTSAGYDLKQLFVGAEGTLGIVTRAAIRLDAMNGASATALVGISDAASAQRIAGHFLGQAATSLQAAEIMWRPFVSAMRRMLDYPPDLLPLDAPCLLVLELGADTQDAARAALENGLAEIWEKAGISDGLVATSLEQARMIWRLREETEMIERMHDHPPSFDVSVPAGMLDAYVARIENGLEALDAAWQPYVFGHLADGNLHISLNADGPLAPARYLAVEDVLYDGLRAAGGSFSAEHGVGLDKRGAYERHADPVKQDLARALKMLIDPQGLLNPGKIISRRRSSS</sequence>
<dbReference type="AlphaFoldDB" id="A0A1V8RQ28"/>
<comment type="cofactor">
    <cofactor evidence="1">
        <name>FAD</name>
        <dbReference type="ChEBI" id="CHEBI:57692"/>
    </cofactor>
</comment>
<evidence type="ECO:0000313" key="7">
    <source>
        <dbReference type="EMBL" id="OQM75311.1"/>
    </source>
</evidence>
<dbReference type="Gene3D" id="1.10.45.10">
    <property type="entry name" value="Vanillyl-alcohol Oxidase, Chain A, domain 4"/>
    <property type="match status" value="1"/>
</dbReference>
<dbReference type="PANTHER" id="PTHR43716:SF1">
    <property type="entry name" value="D-2-HYDROXYGLUTARATE DEHYDROGENASE, MITOCHONDRIAL"/>
    <property type="match status" value="1"/>
</dbReference>
<dbReference type="Proteomes" id="UP000191905">
    <property type="component" value="Unassembled WGS sequence"/>
</dbReference>
<dbReference type="Pfam" id="PF02913">
    <property type="entry name" value="FAD-oxidase_C"/>
    <property type="match status" value="1"/>
</dbReference>
<dbReference type="InterPro" id="IPR016171">
    <property type="entry name" value="Vanillyl_alc_oxidase_C-sub2"/>
</dbReference>
<evidence type="ECO:0000256" key="2">
    <source>
        <dbReference type="ARBA" id="ARBA00008000"/>
    </source>
</evidence>
<feature type="domain" description="FAD-binding PCMH-type" evidence="6">
    <location>
        <begin position="36"/>
        <end position="215"/>
    </location>
</feature>
<dbReference type="InterPro" id="IPR004113">
    <property type="entry name" value="FAD-bd_oxidored_4_C"/>
</dbReference>
<evidence type="ECO:0000259" key="6">
    <source>
        <dbReference type="PROSITE" id="PS51387"/>
    </source>
</evidence>
<name>A0A1V8RQ28_9HYPH</name>
<comment type="caution">
    <text evidence="7">The sequence shown here is derived from an EMBL/GenBank/DDBJ whole genome shotgun (WGS) entry which is preliminary data.</text>
</comment>
<dbReference type="InterPro" id="IPR016166">
    <property type="entry name" value="FAD-bd_PCMH"/>
</dbReference>
<dbReference type="OrthoDB" id="9809290at2"/>
<keyword evidence="4" id="KW-0274">FAD</keyword>
<reference evidence="7 8" key="1">
    <citation type="journal article" date="2016" name="Int. J. Syst. Evol. Microbiol.">
        <title>Pseudaminobacter manganicus sp. nov., isolated from sludge of a manganese mine.</title>
        <authorList>
            <person name="Li J."/>
            <person name="Huang J."/>
            <person name="Liao S."/>
            <person name="Wang G."/>
        </authorList>
    </citation>
    <scope>NUCLEOTIDE SEQUENCE [LARGE SCALE GENOMIC DNA]</scope>
    <source>
        <strain evidence="7 8">JH-7</strain>
    </source>
</reference>
<accession>A0A1V8RQ28</accession>
<dbReference type="InterPro" id="IPR016164">
    <property type="entry name" value="FAD-linked_Oxase-like_C"/>
</dbReference>
<evidence type="ECO:0000256" key="1">
    <source>
        <dbReference type="ARBA" id="ARBA00001974"/>
    </source>
</evidence>
<dbReference type="RefSeq" id="WP_080919857.1">
    <property type="nucleotide sequence ID" value="NZ_MDET01000017.1"/>
</dbReference>
<keyword evidence="3" id="KW-0285">Flavoprotein</keyword>
<dbReference type="Gene3D" id="3.30.465.10">
    <property type="match status" value="1"/>
</dbReference>
<protein>
    <recommendedName>
        <fullName evidence="6">FAD-binding PCMH-type domain-containing protein</fullName>
    </recommendedName>
</protein>